<protein>
    <submittedName>
        <fullName evidence="3">Uncharacterized protein</fullName>
    </submittedName>
</protein>
<gene>
    <name evidence="3" type="ORF">BON30_20525</name>
</gene>
<reference evidence="4" key="1">
    <citation type="submission" date="2016-11" db="EMBL/GenBank/DDBJ databases">
        <authorList>
            <person name="Shukria A."/>
            <person name="Stevens D.C."/>
        </authorList>
    </citation>
    <scope>NUCLEOTIDE SEQUENCE [LARGE SCALE GENOMIC DNA]</scope>
    <source>
        <strain evidence="4">Cbfe23</strain>
    </source>
</reference>
<feature type="signal peptide" evidence="2">
    <location>
        <begin position="1"/>
        <end position="19"/>
    </location>
</feature>
<evidence type="ECO:0000256" key="1">
    <source>
        <dbReference type="SAM" id="MobiDB-lite"/>
    </source>
</evidence>
<proteinExistence type="predicted"/>
<feature type="compositionally biased region" description="Low complexity" evidence="1">
    <location>
        <begin position="81"/>
        <end position="90"/>
    </location>
</feature>
<dbReference type="Gene3D" id="2.130.10.10">
    <property type="entry name" value="YVTN repeat-like/Quinoprotein amine dehydrogenase"/>
    <property type="match status" value="1"/>
</dbReference>
<organism evidence="3 4">
    <name type="scientific">Cystobacter ferrugineus</name>
    <dbReference type="NCBI Taxonomy" id="83449"/>
    <lineage>
        <taxon>Bacteria</taxon>
        <taxon>Pseudomonadati</taxon>
        <taxon>Myxococcota</taxon>
        <taxon>Myxococcia</taxon>
        <taxon>Myxococcales</taxon>
        <taxon>Cystobacterineae</taxon>
        <taxon>Archangiaceae</taxon>
        <taxon>Cystobacter</taxon>
    </lineage>
</organism>
<dbReference type="AlphaFoldDB" id="A0A1L9B8R6"/>
<keyword evidence="2" id="KW-0732">Signal</keyword>
<evidence type="ECO:0000313" key="4">
    <source>
        <dbReference type="Proteomes" id="UP000182229"/>
    </source>
</evidence>
<dbReference type="EMBL" id="MPIN01000005">
    <property type="protein sequence ID" value="OJH38628.1"/>
    <property type="molecule type" value="Genomic_DNA"/>
</dbReference>
<feature type="chain" id="PRO_5010368193" evidence="2">
    <location>
        <begin position="20"/>
        <end position="507"/>
    </location>
</feature>
<dbReference type="PROSITE" id="PS51257">
    <property type="entry name" value="PROKAR_LIPOPROTEIN"/>
    <property type="match status" value="1"/>
</dbReference>
<feature type="compositionally biased region" description="Gly residues" evidence="1">
    <location>
        <begin position="99"/>
        <end position="112"/>
    </location>
</feature>
<sequence length="507" mass="53852">MRAWVGAWGAVLCFTALGAACGGGLTEPVPEDPARHAPGSPTEPVVPSEPRVPPRDAGTPLPGDGGTSTPPADAGSPPLVDAGTPPDGGSAPPPDAGTPGDGGTDGGGGTGDGSDDSGGETVDNFPGVDIWPQEPVVNYTQRFGVGQPQGVAVDDAFNIWLLNGNRIGVLRPGDTQPQWASNIGQAGGGFSSTVICGGGAGRAYVGYYARELDEPRRQSHEDSTYGEGDLDAVHLTANGIRLEEHLTHSYRWSQEGKLTWNPPGNTGIHNSNDWHYDEDRAVLGCVKVARGRDKGDVYVSTNHGVTRVRGLVYNSHRHPTWFDEHGGQHIGYSYAVGIAQDGDVLIGNDWTFGIVTPTADLGYWDWMDKSVNRMKVESSFLPEVNSLAEFDYWRGFQQTRDGRYYLASASFGLWEMTILSAGSRPQKGTAVAGLPTQRLTSLAATDDGSLFIGTEGGGLWRLDASKQLSRVTDVTGNKVKQLLYDPNASPAMLYVVTDQGLTVLRGY</sequence>
<keyword evidence="4" id="KW-1185">Reference proteome</keyword>
<evidence type="ECO:0000313" key="3">
    <source>
        <dbReference type="EMBL" id="OJH38628.1"/>
    </source>
</evidence>
<evidence type="ECO:0000256" key="2">
    <source>
        <dbReference type="SAM" id="SignalP"/>
    </source>
</evidence>
<reference evidence="3 4" key="2">
    <citation type="submission" date="2016-12" db="EMBL/GenBank/DDBJ databases">
        <title>Draft Genome Sequence of Cystobacter ferrugineus Strain Cbfe23.</title>
        <authorList>
            <person name="Akbar S."/>
            <person name="Dowd S.E."/>
            <person name="Stevens D.C."/>
        </authorList>
    </citation>
    <scope>NUCLEOTIDE SEQUENCE [LARGE SCALE GENOMIC DNA]</scope>
    <source>
        <strain evidence="3 4">Cbfe23</strain>
    </source>
</reference>
<dbReference type="Proteomes" id="UP000182229">
    <property type="component" value="Unassembled WGS sequence"/>
</dbReference>
<comment type="caution">
    <text evidence="3">The sequence shown here is derived from an EMBL/GenBank/DDBJ whole genome shotgun (WGS) entry which is preliminary data.</text>
</comment>
<feature type="compositionally biased region" description="Low complexity" evidence="1">
    <location>
        <begin position="38"/>
        <end position="49"/>
    </location>
</feature>
<name>A0A1L9B8R6_9BACT</name>
<feature type="region of interest" description="Disordered" evidence="1">
    <location>
        <begin position="29"/>
        <end position="130"/>
    </location>
</feature>
<dbReference type="InterPro" id="IPR015943">
    <property type="entry name" value="WD40/YVTN_repeat-like_dom_sf"/>
</dbReference>
<accession>A0A1L9B8R6</accession>